<dbReference type="SMART" id="SM00935">
    <property type="entry name" value="OmpH"/>
    <property type="match status" value="1"/>
</dbReference>
<evidence type="ECO:0000256" key="5">
    <source>
        <dbReference type="SAM" id="SignalP"/>
    </source>
</evidence>
<sequence length="191" mass="22655">MRSSLFFLFLAFVLQVSPAWAQRFGYIDSEYIVSKMPEFQKVNSEMDRWTQVRTKEIADKHAEIDKLERLYKSEEPLLTEPMKQQRREEIERKENEVKELNNKVFGYNGQYHQRRKDVLKPIMDELSRAVEKVARQKQLRMILDKSSEGLAMIYTDPRDDYSDYVLEELGIDPKANPNQTNTPTQNTKTKQ</sequence>
<evidence type="ECO:0000256" key="2">
    <source>
        <dbReference type="ARBA" id="ARBA00022729"/>
    </source>
</evidence>
<evidence type="ECO:0000256" key="3">
    <source>
        <dbReference type="SAM" id="Coils"/>
    </source>
</evidence>
<name>A0A2S7INB0_9BACT</name>
<evidence type="ECO:0000256" key="1">
    <source>
        <dbReference type="ARBA" id="ARBA00009091"/>
    </source>
</evidence>
<feature type="signal peptide" evidence="5">
    <location>
        <begin position="1"/>
        <end position="21"/>
    </location>
</feature>
<dbReference type="GO" id="GO:0005829">
    <property type="term" value="C:cytosol"/>
    <property type="evidence" value="ECO:0007669"/>
    <property type="project" value="TreeGrafter"/>
</dbReference>
<dbReference type="PANTHER" id="PTHR35089">
    <property type="entry name" value="CHAPERONE PROTEIN SKP"/>
    <property type="match status" value="1"/>
</dbReference>
<dbReference type="InterPro" id="IPR024930">
    <property type="entry name" value="Skp_dom_sf"/>
</dbReference>
<dbReference type="AlphaFoldDB" id="A0A2S7INB0"/>
<dbReference type="InterPro" id="IPR005632">
    <property type="entry name" value="Chaperone_Skp"/>
</dbReference>
<accession>A0A2S7INB0</accession>
<evidence type="ECO:0000313" key="6">
    <source>
        <dbReference type="EMBL" id="PQA59223.1"/>
    </source>
</evidence>
<feature type="compositionally biased region" description="Low complexity" evidence="4">
    <location>
        <begin position="173"/>
        <end position="191"/>
    </location>
</feature>
<dbReference type="EMBL" id="PTRA01000001">
    <property type="protein sequence ID" value="PQA59223.1"/>
    <property type="molecule type" value="Genomic_DNA"/>
</dbReference>
<keyword evidence="3" id="KW-0175">Coiled coil</keyword>
<feature type="coiled-coil region" evidence="3">
    <location>
        <begin position="83"/>
        <end position="110"/>
    </location>
</feature>
<reference evidence="7" key="1">
    <citation type="submission" date="2018-02" db="EMBL/GenBank/DDBJ databases">
        <title>Genome sequencing of Solimonas sp. HR-BB.</title>
        <authorList>
            <person name="Lee Y."/>
            <person name="Jeon C.O."/>
        </authorList>
    </citation>
    <scope>NUCLEOTIDE SEQUENCE [LARGE SCALE GENOMIC DNA]</scope>
    <source>
        <strain evidence="7">HR-U</strain>
    </source>
</reference>
<dbReference type="Gene3D" id="3.30.910.20">
    <property type="entry name" value="Skp domain"/>
    <property type="match status" value="1"/>
</dbReference>
<dbReference type="GO" id="GO:0051082">
    <property type="term" value="F:unfolded protein binding"/>
    <property type="evidence" value="ECO:0007669"/>
    <property type="project" value="InterPro"/>
</dbReference>
<comment type="caution">
    <text evidence="6">The sequence shown here is derived from an EMBL/GenBank/DDBJ whole genome shotgun (WGS) entry which is preliminary data.</text>
</comment>
<keyword evidence="2 5" id="KW-0732">Signal</keyword>
<dbReference type="SUPFAM" id="SSF111384">
    <property type="entry name" value="OmpH-like"/>
    <property type="match status" value="1"/>
</dbReference>
<evidence type="ECO:0000313" key="7">
    <source>
        <dbReference type="Proteomes" id="UP000239590"/>
    </source>
</evidence>
<feature type="chain" id="PRO_5015429766" evidence="5">
    <location>
        <begin position="22"/>
        <end position="191"/>
    </location>
</feature>
<feature type="region of interest" description="Disordered" evidence="4">
    <location>
        <begin position="168"/>
        <end position="191"/>
    </location>
</feature>
<dbReference type="Pfam" id="PF03938">
    <property type="entry name" value="OmpH"/>
    <property type="match status" value="1"/>
</dbReference>
<dbReference type="Proteomes" id="UP000239590">
    <property type="component" value="Unassembled WGS sequence"/>
</dbReference>
<proteinExistence type="inferred from homology"/>
<dbReference type="OrthoDB" id="9788552at2"/>
<protein>
    <submittedName>
        <fullName evidence="6">Outer membrane chaperone Skp</fullName>
    </submittedName>
</protein>
<comment type="similarity">
    <text evidence="1">Belongs to the Skp family.</text>
</comment>
<dbReference type="PANTHER" id="PTHR35089:SF1">
    <property type="entry name" value="CHAPERONE PROTEIN SKP"/>
    <property type="match status" value="1"/>
</dbReference>
<evidence type="ECO:0000256" key="4">
    <source>
        <dbReference type="SAM" id="MobiDB-lite"/>
    </source>
</evidence>
<keyword evidence="7" id="KW-1185">Reference proteome</keyword>
<dbReference type="GO" id="GO:0050821">
    <property type="term" value="P:protein stabilization"/>
    <property type="evidence" value="ECO:0007669"/>
    <property type="project" value="TreeGrafter"/>
</dbReference>
<organism evidence="6 7">
    <name type="scientific">Siphonobacter curvatus</name>
    <dbReference type="NCBI Taxonomy" id="2094562"/>
    <lineage>
        <taxon>Bacteria</taxon>
        <taxon>Pseudomonadati</taxon>
        <taxon>Bacteroidota</taxon>
        <taxon>Cytophagia</taxon>
        <taxon>Cytophagales</taxon>
        <taxon>Cytophagaceae</taxon>
        <taxon>Siphonobacter</taxon>
    </lineage>
</organism>
<gene>
    <name evidence="6" type="ORF">C5O19_06100</name>
</gene>
<dbReference type="RefSeq" id="WP_104710554.1">
    <property type="nucleotide sequence ID" value="NZ_PTRA01000001.1"/>
</dbReference>